<name>A0ABT6NYS0_9BACT</name>
<protein>
    <recommendedName>
        <fullName evidence="4">Lipoprotein</fullName>
    </recommendedName>
</protein>
<comment type="caution">
    <text evidence="2">The sequence shown here is derived from an EMBL/GenBank/DDBJ whole genome shotgun (WGS) entry which is preliminary data.</text>
</comment>
<dbReference type="RefSeq" id="WP_136968257.1">
    <property type="nucleotide sequence ID" value="NZ_JARZHI010000030.1"/>
</dbReference>
<feature type="signal peptide" evidence="1">
    <location>
        <begin position="1"/>
        <end position="19"/>
    </location>
</feature>
<evidence type="ECO:0000313" key="2">
    <source>
        <dbReference type="EMBL" id="MDI1433496.1"/>
    </source>
</evidence>
<proteinExistence type="predicted"/>
<evidence type="ECO:0000313" key="3">
    <source>
        <dbReference type="Proteomes" id="UP001160301"/>
    </source>
</evidence>
<dbReference type="EMBL" id="JARZHI010000030">
    <property type="protein sequence ID" value="MDI1433496.1"/>
    <property type="molecule type" value="Genomic_DNA"/>
</dbReference>
<evidence type="ECO:0000256" key="1">
    <source>
        <dbReference type="SAM" id="SignalP"/>
    </source>
</evidence>
<keyword evidence="1" id="KW-0732">Signal</keyword>
<evidence type="ECO:0008006" key="4">
    <source>
        <dbReference type="Google" id="ProtNLM"/>
    </source>
</evidence>
<dbReference type="PROSITE" id="PS51257">
    <property type="entry name" value="PROKAR_LIPOPROTEIN"/>
    <property type="match status" value="1"/>
</dbReference>
<reference evidence="2 3" key="1">
    <citation type="submission" date="2023-04" db="EMBL/GenBank/DDBJ databases">
        <title>The genome sequence of Polyangium sorediatum DSM14670.</title>
        <authorList>
            <person name="Zhang X."/>
        </authorList>
    </citation>
    <scope>NUCLEOTIDE SEQUENCE [LARGE SCALE GENOMIC DNA]</scope>
    <source>
        <strain evidence="2 3">DSM 14670</strain>
    </source>
</reference>
<gene>
    <name evidence="2" type="ORF">QHF89_28625</name>
</gene>
<organism evidence="2 3">
    <name type="scientific">Polyangium sorediatum</name>
    <dbReference type="NCBI Taxonomy" id="889274"/>
    <lineage>
        <taxon>Bacteria</taxon>
        <taxon>Pseudomonadati</taxon>
        <taxon>Myxococcota</taxon>
        <taxon>Polyangia</taxon>
        <taxon>Polyangiales</taxon>
        <taxon>Polyangiaceae</taxon>
        <taxon>Polyangium</taxon>
    </lineage>
</organism>
<dbReference type="Proteomes" id="UP001160301">
    <property type="component" value="Unassembled WGS sequence"/>
</dbReference>
<keyword evidence="3" id="KW-1185">Reference proteome</keyword>
<sequence length="172" mass="17994">MHFWLRSLVLLSVASGLLACGDDSDGGPDGSGDCTCTVTINEDTQEMACGQSMCVGYSGDDRWVTCKEGGAVVGNRLCIQDQWDATTATAFDCDGRQTCAPDTYCILRAGPEPRQTECRPIPSGCTPPTSDQQWCDCLEPDAMSAGICAGTTGGLASCDVTSPRKTSVVCAD</sequence>
<accession>A0ABT6NYS0</accession>
<feature type="chain" id="PRO_5045486599" description="Lipoprotein" evidence="1">
    <location>
        <begin position="20"/>
        <end position="172"/>
    </location>
</feature>